<dbReference type="SUPFAM" id="SSF52304">
    <property type="entry name" value="Type II 3-dehydroquinate dehydratase"/>
    <property type="match status" value="1"/>
</dbReference>
<evidence type="ECO:0000256" key="8">
    <source>
        <dbReference type="HAMAP-Rule" id="MF_00169"/>
    </source>
</evidence>
<dbReference type="CDD" id="cd00466">
    <property type="entry name" value="DHQase_II"/>
    <property type="match status" value="1"/>
</dbReference>
<evidence type="ECO:0000256" key="9">
    <source>
        <dbReference type="PIRSR" id="PIRSR001399-1"/>
    </source>
</evidence>
<dbReference type="Proteomes" id="UP000249377">
    <property type="component" value="Unassembled WGS sequence"/>
</dbReference>
<feature type="binding site" evidence="8 10">
    <location>
        <position position="76"/>
    </location>
    <ligand>
        <name>substrate</name>
    </ligand>
</feature>
<dbReference type="GO" id="GO:0009073">
    <property type="term" value="P:aromatic amino acid family biosynthetic process"/>
    <property type="evidence" value="ECO:0007669"/>
    <property type="project" value="UniProtKB-KW"/>
</dbReference>
<evidence type="ECO:0000256" key="11">
    <source>
        <dbReference type="PIRSR" id="PIRSR001399-3"/>
    </source>
</evidence>
<organism evidence="12 13">
    <name type="scientific">Hydrogeniiclostridium mannosilyticum</name>
    <dbReference type="NCBI Taxonomy" id="2764322"/>
    <lineage>
        <taxon>Bacteria</taxon>
        <taxon>Bacillati</taxon>
        <taxon>Bacillota</taxon>
        <taxon>Clostridia</taxon>
        <taxon>Eubacteriales</taxon>
        <taxon>Acutalibacteraceae</taxon>
        <taxon>Hydrogeniiclostridium</taxon>
    </lineage>
</organism>
<dbReference type="HAMAP" id="MF_00169">
    <property type="entry name" value="AroQ"/>
    <property type="match status" value="1"/>
</dbReference>
<dbReference type="NCBIfam" id="TIGR01088">
    <property type="entry name" value="aroQ"/>
    <property type="match status" value="1"/>
</dbReference>
<accession>A0A328UMV3</accession>
<evidence type="ECO:0000256" key="5">
    <source>
        <dbReference type="ARBA" id="ARBA00012060"/>
    </source>
</evidence>
<reference evidence="12 13" key="1">
    <citation type="submission" date="2018-06" db="EMBL/GenBank/DDBJ databases">
        <title>Noncontiguous genome sequence of Ruminococcaceae bacterium ASD2818.</title>
        <authorList>
            <person name="Chaplin A.V."/>
            <person name="Sokolova S.R."/>
            <person name="Kochetkova T.O."/>
            <person name="Goltsov A.Y."/>
            <person name="Trofimov D.Y."/>
            <person name="Efimov B.A."/>
        </authorList>
    </citation>
    <scope>NUCLEOTIDE SEQUENCE [LARGE SCALE GENOMIC DNA]</scope>
    <source>
        <strain evidence="12 13">ASD2818</strain>
    </source>
</reference>
<dbReference type="EMBL" id="QLYR01000001">
    <property type="protein sequence ID" value="RAQ30265.1"/>
    <property type="molecule type" value="Genomic_DNA"/>
</dbReference>
<dbReference type="PANTHER" id="PTHR21272">
    <property type="entry name" value="CATABOLIC 3-DEHYDROQUINASE"/>
    <property type="match status" value="1"/>
</dbReference>
<dbReference type="RefSeq" id="WP_112331462.1">
    <property type="nucleotide sequence ID" value="NZ_QLYR01000001.1"/>
</dbReference>
<dbReference type="EC" id="4.2.1.10" evidence="5 8"/>
<evidence type="ECO:0000256" key="7">
    <source>
        <dbReference type="ARBA" id="ARBA00023239"/>
    </source>
</evidence>
<feature type="binding site" evidence="8 10">
    <location>
        <position position="89"/>
    </location>
    <ligand>
        <name>substrate</name>
    </ligand>
</feature>
<dbReference type="Gene3D" id="3.40.50.9100">
    <property type="entry name" value="Dehydroquinase, class II"/>
    <property type="match status" value="1"/>
</dbReference>
<evidence type="ECO:0000256" key="10">
    <source>
        <dbReference type="PIRSR" id="PIRSR001399-2"/>
    </source>
</evidence>
<feature type="active site" description="Proton donor" evidence="8 9">
    <location>
        <position position="102"/>
    </location>
</feature>
<keyword evidence="8" id="KW-0028">Amino-acid biosynthesis</keyword>
<dbReference type="InterPro" id="IPR001874">
    <property type="entry name" value="DHquinase_II"/>
</dbReference>
<dbReference type="GO" id="GO:0008652">
    <property type="term" value="P:amino acid biosynthetic process"/>
    <property type="evidence" value="ECO:0007669"/>
    <property type="project" value="UniProtKB-KW"/>
</dbReference>
<dbReference type="NCBIfam" id="NF003807">
    <property type="entry name" value="PRK05395.1-4"/>
    <property type="match status" value="1"/>
</dbReference>
<dbReference type="PANTHER" id="PTHR21272:SF3">
    <property type="entry name" value="CATABOLIC 3-DEHYDROQUINASE"/>
    <property type="match status" value="1"/>
</dbReference>
<dbReference type="Pfam" id="PF01220">
    <property type="entry name" value="DHquinase_II"/>
    <property type="match status" value="1"/>
</dbReference>
<protein>
    <recommendedName>
        <fullName evidence="5 8">3-dehydroquinate dehydratase</fullName>
        <shortName evidence="8">3-dehydroquinase</shortName>
        <ecNumber evidence="5 8">4.2.1.10</ecNumber>
    </recommendedName>
    <alternativeName>
        <fullName evidence="8">Type II DHQase</fullName>
    </alternativeName>
</protein>
<evidence type="ECO:0000256" key="6">
    <source>
        <dbReference type="ARBA" id="ARBA00023141"/>
    </source>
</evidence>
<dbReference type="AlphaFoldDB" id="A0A328UMV3"/>
<evidence type="ECO:0000313" key="13">
    <source>
        <dbReference type="Proteomes" id="UP000249377"/>
    </source>
</evidence>
<keyword evidence="6 8" id="KW-0057">Aromatic amino acid biosynthesis</keyword>
<evidence type="ECO:0000256" key="2">
    <source>
        <dbReference type="ARBA" id="ARBA00004902"/>
    </source>
</evidence>
<evidence type="ECO:0000313" key="12">
    <source>
        <dbReference type="EMBL" id="RAQ30265.1"/>
    </source>
</evidence>
<comment type="function">
    <text evidence="8">Catalyzes a trans-dehydration via an enolate intermediate.</text>
</comment>
<proteinExistence type="inferred from homology"/>
<dbReference type="NCBIfam" id="NF003806">
    <property type="entry name" value="PRK05395.1-3"/>
    <property type="match status" value="1"/>
</dbReference>
<dbReference type="NCBIfam" id="NF003805">
    <property type="entry name" value="PRK05395.1-2"/>
    <property type="match status" value="1"/>
</dbReference>
<keyword evidence="13" id="KW-1185">Reference proteome</keyword>
<feature type="site" description="Transition state stabilizer" evidence="8 11">
    <location>
        <position position="20"/>
    </location>
</feature>
<dbReference type="GO" id="GO:0019631">
    <property type="term" value="P:quinate catabolic process"/>
    <property type="evidence" value="ECO:0007669"/>
    <property type="project" value="TreeGrafter"/>
</dbReference>
<comment type="catalytic activity">
    <reaction evidence="1 8">
        <text>3-dehydroquinate = 3-dehydroshikimate + H2O</text>
        <dbReference type="Rhea" id="RHEA:21096"/>
        <dbReference type="ChEBI" id="CHEBI:15377"/>
        <dbReference type="ChEBI" id="CHEBI:16630"/>
        <dbReference type="ChEBI" id="CHEBI:32364"/>
        <dbReference type="EC" id="4.2.1.10"/>
    </reaction>
</comment>
<comment type="pathway">
    <text evidence="2 8">Metabolic intermediate biosynthesis; chorismate biosynthesis; chorismate from D-erythrose 4-phosphate and phosphoenolpyruvate: step 3/7.</text>
</comment>
<dbReference type="PIRSF" id="PIRSF001399">
    <property type="entry name" value="DHquinase_II"/>
    <property type="match status" value="1"/>
</dbReference>
<feature type="binding site" evidence="8 10">
    <location>
        <position position="82"/>
    </location>
    <ligand>
        <name>substrate</name>
    </ligand>
</feature>
<feature type="active site" description="Proton acceptor" evidence="8 9">
    <location>
        <position position="25"/>
    </location>
</feature>
<comment type="caution">
    <text evidence="12">The sequence shown here is derived from an EMBL/GenBank/DDBJ whole genome shotgun (WGS) entry which is preliminary data.</text>
</comment>
<comment type="similarity">
    <text evidence="3 8">Belongs to the type-II 3-dehydroquinase family.</text>
</comment>
<evidence type="ECO:0000256" key="1">
    <source>
        <dbReference type="ARBA" id="ARBA00001864"/>
    </source>
</evidence>
<comment type="subunit">
    <text evidence="4 8">Homododecamer.</text>
</comment>
<keyword evidence="7 8" id="KW-0456">Lyase</keyword>
<dbReference type="GO" id="GO:0003855">
    <property type="term" value="F:3-dehydroquinate dehydratase activity"/>
    <property type="evidence" value="ECO:0007669"/>
    <property type="project" value="UniProtKB-UniRule"/>
</dbReference>
<evidence type="ECO:0000256" key="3">
    <source>
        <dbReference type="ARBA" id="ARBA00011037"/>
    </source>
</evidence>
<dbReference type="InterPro" id="IPR036441">
    <property type="entry name" value="DHquinase_II_sf"/>
</dbReference>
<name>A0A328UMV3_9FIRM</name>
<gene>
    <name evidence="8 12" type="primary">aroQ</name>
    <name evidence="12" type="ORF">DPQ25_01795</name>
</gene>
<dbReference type="GO" id="GO:0009423">
    <property type="term" value="P:chorismate biosynthetic process"/>
    <property type="evidence" value="ECO:0007669"/>
    <property type="project" value="UniProtKB-UniRule"/>
</dbReference>
<evidence type="ECO:0000256" key="4">
    <source>
        <dbReference type="ARBA" id="ARBA00011193"/>
    </source>
</evidence>
<feature type="binding site" evidence="8 10">
    <location>
        <begin position="103"/>
        <end position="104"/>
    </location>
    <ligand>
        <name>substrate</name>
    </ligand>
</feature>
<dbReference type="UniPathway" id="UPA00053">
    <property type="reaction ID" value="UER00086"/>
</dbReference>
<sequence>MENNRILFLLGPNLNLVGVREKGIYGSENADDIYGQVTERAKELGFSCDVFQSNHEGDLIDKVHEARAKYAGILLNAGALTHYSYALRDAIAGVPVPVVETHMSNIHAREEFRKVSVIAPVCKGQISGFGKVSYFLGLEALKSLLEQ</sequence>
<feature type="binding site" evidence="8 10">
    <location>
        <position position="113"/>
    </location>
    <ligand>
        <name>substrate</name>
    </ligand>
</feature>